<keyword evidence="2 6" id="KW-0812">Transmembrane</keyword>
<dbReference type="GO" id="GO:0004930">
    <property type="term" value="F:G protein-coupled receptor activity"/>
    <property type="evidence" value="ECO:0007669"/>
    <property type="project" value="TreeGrafter"/>
</dbReference>
<keyword evidence="4 6" id="KW-0472">Membrane</keyword>
<feature type="transmembrane region" description="Helical" evidence="6">
    <location>
        <begin position="250"/>
        <end position="267"/>
    </location>
</feature>
<feature type="compositionally biased region" description="Low complexity" evidence="5">
    <location>
        <begin position="519"/>
        <end position="543"/>
    </location>
</feature>
<feature type="transmembrane region" description="Helical" evidence="6">
    <location>
        <begin position="57"/>
        <end position="85"/>
    </location>
</feature>
<comment type="subcellular location">
    <subcellularLocation>
        <location evidence="1">Membrane</location>
        <topology evidence="1">Multi-pass membrane protein</topology>
    </subcellularLocation>
</comment>
<feature type="compositionally biased region" description="Polar residues" evidence="5">
    <location>
        <begin position="403"/>
        <end position="428"/>
    </location>
</feature>
<feature type="transmembrane region" description="Helical" evidence="6">
    <location>
        <begin position="207"/>
        <end position="229"/>
    </location>
</feature>
<reference evidence="8" key="1">
    <citation type="submission" date="2007-07" db="EMBL/GenBank/DDBJ databases">
        <title>PCAP assembly of the Caenorhabditis remanei genome.</title>
        <authorList>
            <consortium name="The Caenorhabditis remanei Sequencing Consortium"/>
            <person name="Wilson R.K."/>
        </authorList>
    </citation>
    <scope>NUCLEOTIDE SEQUENCE [LARGE SCALE GENOMIC DNA]</scope>
    <source>
        <strain evidence="8">PB4641</strain>
    </source>
</reference>
<dbReference type="Proteomes" id="UP000008281">
    <property type="component" value="Unassembled WGS sequence"/>
</dbReference>
<evidence type="ECO:0000313" key="8">
    <source>
        <dbReference type="EMBL" id="EFO97388.1"/>
    </source>
</evidence>
<keyword evidence="9" id="KW-1185">Reference proteome</keyword>
<name>E3MAL0_CAERE</name>
<evidence type="ECO:0000256" key="4">
    <source>
        <dbReference type="ARBA" id="ARBA00023136"/>
    </source>
</evidence>
<dbReference type="HOGENOM" id="CLU_385541_0_0_1"/>
<keyword evidence="3 6" id="KW-1133">Transmembrane helix</keyword>
<dbReference type="OrthoDB" id="9894375at2759"/>
<accession>E3MAL0</accession>
<dbReference type="SUPFAM" id="SSF81321">
    <property type="entry name" value="Family A G protein-coupled receptor-like"/>
    <property type="match status" value="1"/>
</dbReference>
<feature type="domain" description="G-protein coupled receptors family 1 profile" evidence="7">
    <location>
        <begin position="30"/>
        <end position="258"/>
    </location>
</feature>
<dbReference type="PANTHER" id="PTHR23112">
    <property type="entry name" value="G PROTEIN-COUPLED RECEPTOR 157-RELATED"/>
    <property type="match status" value="1"/>
</dbReference>
<dbReference type="InterPro" id="IPR017452">
    <property type="entry name" value="GPCR_Rhodpsn_7TM"/>
</dbReference>
<evidence type="ECO:0000259" key="7">
    <source>
        <dbReference type="PROSITE" id="PS50262"/>
    </source>
</evidence>
<feature type="region of interest" description="Disordered" evidence="5">
    <location>
        <begin position="513"/>
        <end position="548"/>
    </location>
</feature>
<gene>
    <name evidence="8" type="ORF">CRE_16710</name>
</gene>
<dbReference type="OMA" id="VYLLNCA"/>
<evidence type="ECO:0000256" key="5">
    <source>
        <dbReference type="SAM" id="MobiDB-lite"/>
    </source>
</evidence>
<evidence type="ECO:0000256" key="3">
    <source>
        <dbReference type="ARBA" id="ARBA00022989"/>
    </source>
</evidence>
<dbReference type="EMBL" id="DS268432">
    <property type="protein sequence ID" value="EFO97388.1"/>
    <property type="molecule type" value="Genomic_DNA"/>
</dbReference>
<feature type="transmembrane region" description="Helical" evidence="6">
    <location>
        <begin position="105"/>
        <end position="127"/>
    </location>
</feature>
<feature type="transmembrane region" description="Helical" evidence="6">
    <location>
        <begin position="302"/>
        <end position="323"/>
    </location>
</feature>
<dbReference type="InParanoid" id="E3MAL0"/>
<feature type="transmembrane region" description="Helical" evidence="6">
    <location>
        <begin position="25"/>
        <end position="45"/>
    </location>
</feature>
<feature type="compositionally biased region" description="Basic and acidic residues" evidence="5">
    <location>
        <begin position="376"/>
        <end position="401"/>
    </location>
</feature>
<dbReference type="GO" id="GO:0007189">
    <property type="term" value="P:adenylate cyclase-activating G protein-coupled receptor signaling pathway"/>
    <property type="evidence" value="ECO:0007669"/>
    <property type="project" value="TreeGrafter"/>
</dbReference>
<feature type="transmembrane region" description="Helical" evidence="6">
    <location>
        <begin position="461"/>
        <end position="486"/>
    </location>
</feature>
<evidence type="ECO:0000313" key="9">
    <source>
        <dbReference type="Proteomes" id="UP000008281"/>
    </source>
</evidence>
<proteinExistence type="predicted"/>
<evidence type="ECO:0000256" key="6">
    <source>
        <dbReference type="SAM" id="Phobius"/>
    </source>
</evidence>
<dbReference type="PANTHER" id="PTHR23112:SF47">
    <property type="entry name" value="G-PROTEIN COUPLED RECEPTOR 157"/>
    <property type="match status" value="1"/>
</dbReference>
<dbReference type="CDD" id="cd00637">
    <property type="entry name" value="7tm_classA_rhodopsin-like"/>
    <property type="match status" value="1"/>
</dbReference>
<protein>
    <recommendedName>
        <fullName evidence="7">G-protein coupled receptors family 1 profile domain-containing protein</fullName>
    </recommendedName>
</protein>
<dbReference type="Gene3D" id="1.20.1070.10">
    <property type="entry name" value="Rhodopsin 7-helix transmembrane proteins"/>
    <property type="match status" value="1"/>
</dbReference>
<dbReference type="eggNOG" id="KOG3656">
    <property type="taxonomic scope" value="Eukaryota"/>
</dbReference>
<evidence type="ECO:0000256" key="1">
    <source>
        <dbReference type="ARBA" id="ARBA00004141"/>
    </source>
</evidence>
<sequence length="717" mass="81222">MDNETTTLSEYEASLVWFDSNLVNFSALTMTALSIIALLVNVYLLNCARYLRRPVSVNLRLCVFLLACNALCSLCYIFTYVINIFFSHFSNCASLLLEAIKMSTFTASVVTLSALAFNHYVGIVYPLHRNAITPKTVKWTIILAYVIPLSIYLAIFTVFPGGRQLLKVLQLTNSVLGLRAPIAFAFFDREGCQGNAIYRNYFFRASLVGPFLFFITMLSILYLHIVIHMRKVSRDPLLNNNNNRRSNRKLLITILLLAGSACAGKWTTARRLLKKTNSGWLPTTLNFLLPLVFTVPRRARLILGILAQLLHVVKLLADAFIYARRLIEIKYAIYVFNQKVKNTVLEKLHCHSSDEKEQSYVPPEFQKYLSETKENRSVRSKRVKSEFQNSDRKRFGSERPKRSANNIPNNKGSPNGNKHLSAHQSLKTCKSVPSVVVHDESESRKSSNSVIVKTVRLSTTILYFFFELMVKRLLICLVLYALVLGYHSRRVLMPKIEINMLLEELSSQEAKDFLKKKSNNQTSSSSNSSPTDSMNNSTTSSSSEDIDDSTTDLISSVVSVPPESVIPDYDATATSSDPKESLQPETSTSLSRPMLLSEFADHLAGGIRPKIETTTQPLPDFPTPKPSVFTSLPDETFPYMVNEAKDFIRRYLSPEQWRKLRILLKTIKEVGGSRTDIHRAATVFISKVISKAEMAEITERKQALFETFNRRYFNKVH</sequence>
<dbReference type="AlphaFoldDB" id="E3MAL0"/>
<feature type="region of interest" description="Disordered" evidence="5">
    <location>
        <begin position="563"/>
        <end position="593"/>
    </location>
</feature>
<dbReference type="STRING" id="31234.E3MAL0"/>
<feature type="region of interest" description="Disordered" evidence="5">
    <location>
        <begin position="376"/>
        <end position="429"/>
    </location>
</feature>
<organism evidence="9">
    <name type="scientific">Caenorhabditis remanei</name>
    <name type="common">Caenorhabditis vulgaris</name>
    <dbReference type="NCBI Taxonomy" id="31234"/>
    <lineage>
        <taxon>Eukaryota</taxon>
        <taxon>Metazoa</taxon>
        <taxon>Ecdysozoa</taxon>
        <taxon>Nematoda</taxon>
        <taxon>Chromadorea</taxon>
        <taxon>Rhabditida</taxon>
        <taxon>Rhabditina</taxon>
        <taxon>Rhabditomorpha</taxon>
        <taxon>Rhabditoidea</taxon>
        <taxon>Rhabditidae</taxon>
        <taxon>Peloderinae</taxon>
        <taxon>Caenorhabditis</taxon>
    </lineage>
</organism>
<evidence type="ECO:0000256" key="2">
    <source>
        <dbReference type="ARBA" id="ARBA00022692"/>
    </source>
</evidence>
<dbReference type="GO" id="GO:0005886">
    <property type="term" value="C:plasma membrane"/>
    <property type="evidence" value="ECO:0007669"/>
    <property type="project" value="TreeGrafter"/>
</dbReference>
<feature type="transmembrane region" description="Helical" evidence="6">
    <location>
        <begin position="139"/>
        <end position="159"/>
    </location>
</feature>
<dbReference type="PROSITE" id="PS50262">
    <property type="entry name" value="G_PROTEIN_RECEP_F1_2"/>
    <property type="match status" value="1"/>
</dbReference>